<comment type="caution">
    <text evidence="2">The sequence shown here is derived from an EMBL/GenBank/DDBJ whole genome shotgun (WGS) entry which is preliminary data.</text>
</comment>
<dbReference type="Pfam" id="PF00651">
    <property type="entry name" value="BTB"/>
    <property type="match status" value="2"/>
</dbReference>
<dbReference type="SUPFAM" id="SSF54695">
    <property type="entry name" value="POZ domain"/>
    <property type="match status" value="2"/>
</dbReference>
<dbReference type="Proteomes" id="UP000826195">
    <property type="component" value="Unassembled WGS sequence"/>
</dbReference>
<proteinExistence type="predicted"/>
<keyword evidence="3" id="KW-1185">Reference proteome</keyword>
<organism evidence="2 3">
    <name type="scientific">Cotesia glomerata</name>
    <name type="common">Lepidopteran parasitic wasp</name>
    <name type="synonym">Apanteles glomeratus</name>
    <dbReference type="NCBI Taxonomy" id="32391"/>
    <lineage>
        <taxon>Eukaryota</taxon>
        <taxon>Metazoa</taxon>
        <taxon>Ecdysozoa</taxon>
        <taxon>Arthropoda</taxon>
        <taxon>Hexapoda</taxon>
        <taxon>Insecta</taxon>
        <taxon>Pterygota</taxon>
        <taxon>Neoptera</taxon>
        <taxon>Endopterygota</taxon>
        <taxon>Hymenoptera</taxon>
        <taxon>Apocrita</taxon>
        <taxon>Ichneumonoidea</taxon>
        <taxon>Braconidae</taxon>
        <taxon>Microgastrinae</taxon>
        <taxon>Cotesia</taxon>
    </lineage>
</organism>
<dbReference type="CDD" id="cd18186">
    <property type="entry name" value="BTB_POZ_ZBTB_KLHL-like"/>
    <property type="match status" value="1"/>
</dbReference>
<evidence type="ECO:0000313" key="3">
    <source>
        <dbReference type="Proteomes" id="UP000826195"/>
    </source>
</evidence>
<dbReference type="CDD" id="cd14733">
    <property type="entry name" value="BACK"/>
    <property type="match status" value="1"/>
</dbReference>
<name>A0AAV7I3C0_COTGL</name>
<evidence type="ECO:0000259" key="1">
    <source>
        <dbReference type="PROSITE" id="PS50097"/>
    </source>
</evidence>
<dbReference type="EMBL" id="JAHXZJ010002609">
    <property type="protein sequence ID" value="KAH0540364.1"/>
    <property type="molecule type" value="Genomic_DNA"/>
</dbReference>
<dbReference type="Gene3D" id="3.30.710.10">
    <property type="entry name" value="Potassium Channel Kv1.1, Chain A"/>
    <property type="match status" value="2"/>
</dbReference>
<protein>
    <recommendedName>
        <fullName evidence="1">BTB domain-containing protein</fullName>
    </recommendedName>
</protein>
<sequence length="611" mass="70346">MAAYETLIINCYVKAYDDDEWFSHTIDLFGRYKELFGKIKVSASVDSRFESADIKIKKGISRPTIAIIELKADNKEWIIQDTNNWTNDIEFNYLDVTVEEGIHKTSPFRLDVVFKITWCGFVDDINSPNLYDNLKHYLYSPVFSDVKIRVQNNKEYPVHKIVLAIQSPVLENILRTTMEETNANCIFFSDIEEEVGDELVMFLYQGKLKKAHNHHKTALKLLEIGTAYKISKLSNMCSYILSNNLTVENVLNTLELSVVYESVVLQLRAIVFAVNNYDEVSKLNSFQSFSQQHPELIAKINKKFQKCHQENKWYIEGVYLNAEQRAVCGNVVIKASLDGMGPSVDIMIKKSNTKPAFVTMEVKVYVNSTRGKWMRKDFKDWTDTCSINNIPVHVDQLIRKGLYVDVNVELKIYWHGHIANQISPNLFDNIKDYMNKPEFSDVTVCVKGEKKYLAHKIILAAQSPMLEKMLMNMKKTEKNCICFSGIDDNVADQLMMFLYQGKLVQTKKNSEIVLKLFEFGIKYQIQNLADSCGFILSDMINIKNALKNFELATANNSSILRQSSLTFILNNYEKIKKSNEFGNFSKRNPQLLSEIHNKLEQLENSDSDESD</sequence>
<feature type="domain" description="BTB" evidence="1">
    <location>
        <begin position="440"/>
        <end position="507"/>
    </location>
</feature>
<dbReference type="PANTHER" id="PTHR24413">
    <property type="entry name" value="SPECKLE-TYPE POZ PROTEIN"/>
    <property type="match status" value="1"/>
</dbReference>
<dbReference type="Gene3D" id="1.25.40.420">
    <property type="match status" value="2"/>
</dbReference>
<dbReference type="PROSITE" id="PS50097">
    <property type="entry name" value="BTB"/>
    <property type="match status" value="2"/>
</dbReference>
<feature type="domain" description="BTB" evidence="1">
    <location>
        <begin position="144"/>
        <end position="212"/>
    </location>
</feature>
<dbReference type="InterPro" id="IPR000210">
    <property type="entry name" value="BTB/POZ_dom"/>
</dbReference>
<reference evidence="2 3" key="1">
    <citation type="journal article" date="2021" name="J. Hered.">
        <title>A chromosome-level genome assembly of the parasitoid wasp, Cotesia glomerata (Hymenoptera: Braconidae).</title>
        <authorList>
            <person name="Pinto B.J."/>
            <person name="Weis J.J."/>
            <person name="Gamble T."/>
            <person name="Ode P.J."/>
            <person name="Paul R."/>
            <person name="Zaspel J.M."/>
        </authorList>
    </citation>
    <scope>NUCLEOTIDE SEQUENCE [LARGE SCALE GENOMIC DNA]</scope>
    <source>
        <strain evidence="2">CgM1</strain>
    </source>
</reference>
<dbReference type="SMART" id="SM00225">
    <property type="entry name" value="BTB"/>
    <property type="match status" value="2"/>
</dbReference>
<dbReference type="AlphaFoldDB" id="A0AAV7I3C0"/>
<dbReference type="InterPro" id="IPR011333">
    <property type="entry name" value="SKP1/BTB/POZ_sf"/>
</dbReference>
<accession>A0AAV7I3C0</accession>
<evidence type="ECO:0000313" key="2">
    <source>
        <dbReference type="EMBL" id="KAH0540364.1"/>
    </source>
</evidence>
<gene>
    <name evidence="2" type="ORF">KQX54_016585</name>
</gene>